<gene>
    <name evidence="1" type="ORF">R4315_29750</name>
</gene>
<dbReference type="RefSeq" id="WP_317747797.1">
    <property type="nucleotide sequence ID" value="NZ_JAWLUP010000200.1"/>
</dbReference>
<name>A0AAE4V5P6_9NOCA</name>
<sequence>MYDDVTTLGSDKLTAILAEQRALLGESVANDYGEAYCIHARERIEELEAEVARRGL</sequence>
<dbReference type="EMBL" id="JAWLUP010000200">
    <property type="protein sequence ID" value="MDV7268707.1"/>
    <property type="molecule type" value="Genomic_DNA"/>
</dbReference>
<protein>
    <submittedName>
        <fullName evidence="1">Uncharacterized protein</fullName>
    </submittedName>
</protein>
<evidence type="ECO:0000313" key="2">
    <source>
        <dbReference type="Proteomes" id="UP001185863"/>
    </source>
</evidence>
<dbReference type="AlphaFoldDB" id="A0AAE4V5P6"/>
<organism evidence="1 2">
    <name type="scientific">Rhodococcus oxybenzonivorans</name>
    <dbReference type="NCBI Taxonomy" id="1990687"/>
    <lineage>
        <taxon>Bacteria</taxon>
        <taxon>Bacillati</taxon>
        <taxon>Actinomycetota</taxon>
        <taxon>Actinomycetes</taxon>
        <taxon>Mycobacteriales</taxon>
        <taxon>Nocardiaceae</taxon>
        <taxon>Rhodococcus</taxon>
    </lineage>
</organism>
<comment type="caution">
    <text evidence="1">The sequence shown here is derived from an EMBL/GenBank/DDBJ whole genome shotgun (WGS) entry which is preliminary data.</text>
</comment>
<evidence type="ECO:0000313" key="1">
    <source>
        <dbReference type="EMBL" id="MDV7268707.1"/>
    </source>
</evidence>
<dbReference type="Proteomes" id="UP001185863">
    <property type="component" value="Unassembled WGS sequence"/>
</dbReference>
<reference evidence="1" key="1">
    <citation type="submission" date="2023-10" db="EMBL/GenBank/DDBJ databases">
        <title>Development of a sustainable strategy for remediation of hydrocarbon-contaminated territories based on the waste exchange concept.</title>
        <authorList>
            <person name="Krivoruchko A."/>
        </authorList>
    </citation>
    <scope>NUCLEOTIDE SEQUENCE</scope>
    <source>
        <strain evidence="1">IEGM 68</strain>
    </source>
</reference>
<accession>A0AAE4V5P6</accession>
<proteinExistence type="predicted"/>